<dbReference type="GO" id="GO:0004601">
    <property type="term" value="F:peroxidase activity"/>
    <property type="evidence" value="ECO:0007669"/>
    <property type="project" value="UniProtKB-KW"/>
</dbReference>
<evidence type="ECO:0000256" key="2">
    <source>
        <dbReference type="ARBA" id="ARBA00022559"/>
    </source>
</evidence>
<keyword evidence="3" id="KW-0479">Metal-binding</keyword>
<organism evidence="6 7">
    <name type="scientific">Mesorhizobium neociceri</name>
    <dbReference type="NCBI Taxonomy" id="1307853"/>
    <lineage>
        <taxon>Bacteria</taxon>
        <taxon>Pseudomonadati</taxon>
        <taxon>Pseudomonadota</taxon>
        <taxon>Alphaproteobacteria</taxon>
        <taxon>Hyphomicrobiales</taxon>
        <taxon>Phyllobacteriaceae</taxon>
        <taxon>Mesorhizobium</taxon>
    </lineage>
</organism>
<evidence type="ECO:0000256" key="1">
    <source>
        <dbReference type="ARBA" id="ARBA00001970"/>
    </source>
</evidence>
<sequence length="544" mass="59664">MIELDLPDLQGNIHRPYGRFGFPHSRHLFFTIADAAAGRLFVQGIRPRITTAEPWGKSEAGGTGPILLRKPPITLNIGFTYLGLRALDLPTRTLRLLPDEFIDGMGCRADILGDVEGSAPRHWDPVWHAHLDGSVRPVHVWVSLNVGANPDGTPLPELALWTTWLQELAAKSNGGVALLAGHGADGQGLWQDSAALMEPGPDGTMVPQPKEPFGFTDGISDPVFRGQFQADAEARAVIGAGKIAEGPYDPKTSWKALETGEFILGQVDEGQEFPVATEPSGFARNGTFMVWRKLRQDVPGFEAEMRRQAALWKQVTGISDDVEAYEIVSAKLVGRWRSGIPLLAAPSWADHQRLMDEWADCIDPALCKPRDDVKHQERLAAFARLRTGFRYGDDPDGAKCPFGAHIRRANPRDMLDPLLSDTHGASTLTNRRRILRRGLPYADPDGERGVIMMAICSSIFRQFEFIQQQWMSYGLDFDAGNDTCPLTGNRAESSKHVIPAGPANATPFIAANLPEFVTTRGGDYFFVPSLTAIRMIAMGTVDPT</sequence>
<protein>
    <recommendedName>
        <fullName evidence="8">Peroxidase</fullName>
    </recommendedName>
</protein>
<evidence type="ECO:0000256" key="3">
    <source>
        <dbReference type="ARBA" id="ARBA00022723"/>
    </source>
</evidence>
<proteinExistence type="predicted"/>
<dbReference type="PANTHER" id="PTHR30521:SF0">
    <property type="entry name" value="DYP-TYPE PEROXIDASE FAMILY PROTEIN"/>
    <property type="match status" value="1"/>
</dbReference>
<name>A0A838B2W2_9HYPH</name>
<accession>A0A838B2W2</accession>
<dbReference type="PANTHER" id="PTHR30521">
    <property type="entry name" value="DEFERROCHELATASE/PEROXIDASE"/>
    <property type="match status" value="1"/>
</dbReference>
<dbReference type="GO" id="GO:0046872">
    <property type="term" value="F:metal ion binding"/>
    <property type="evidence" value="ECO:0007669"/>
    <property type="project" value="UniProtKB-KW"/>
</dbReference>
<evidence type="ECO:0000313" key="7">
    <source>
        <dbReference type="Proteomes" id="UP000558284"/>
    </source>
</evidence>
<comment type="caution">
    <text evidence="6">The sequence shown here is derived from an EMBL/GenBank/DDBJ whole genome shotgun (WGS) entry which is preliminary data.</text>
</comment>
<dbReference type="InterPro" id="IPR006314">
    <property type="entry name" value="Dyp_peroxidase"/>
</dbReference>
<evidence type="ECO:0008006" key="8">
    <source>
        <dbReference type="Google" id="ProtNLM"/>
    </source>
</evidence>
<dbReference type="PROSITE" id="PS51404">
    <property type="entry name" value="DYP_PEROXIDASE"/>
    <property type="match status" value="1"/>
</dbReference>
<gene>
    <name evidence="6" type="ORF">H0241_13150</name>
</gene>
<keyword evidence="4" id="KW-0560">Oxidoreductase</keyword>
<dbReference type="GO" id="GO:0005829">
    <property type="term" value="C:cytosol"/>
    <property type="evidence" value="ECO:0007669"/>
    <property type="project" value="TreeGrafter"/>
</dbReference>
<evidence type="ECO:0000313" key="6">
    <source>
        <dbReference type="EMBL" id="MBA1141198.1"/>
    </source>
</evidence>
<reference evidence="6 7" key="1">
    <citation type="submission" date="2020-07" db="EMBL/GenBank/DDBJ databases">
        <title>Definition of the novel symbiovar canariense within Mesorhizobium novociceri, a new species of genus Mesorhizobium nodulating Cicer canariense in the Caldera de Taburiente National Park (La Palma, Canary Islands).</title>
        <authorList>
            <person name="Leon-Barrios M."/>
            <person name="Perez-Yepez J."/>
            <person name="Flores-Felix J.D."/>
            <person name="Ramirez-Baena M.H."/>
            <person name="Pulido-Suarez L."/>
            <person name="Igual J.M."/>
            <person name="Velazquez E."/>
            <person name="Peix A."/>
        </authorList>
    </citation>
    <scope>NUCLEOTIDE SEQUENCE [LARGE SCALE GENOMIC DNA]</scope>
    <source>
        <strain evidence="6 7">CCANP35</strain>
    </source>
</reference>
<keyword evidence="7" id="KW-1185">Reference proteome</keyword>
<dbReference type="RefSeq" id="WP_181057996.1">
    <property type="nucleotide sequence ID" value="NZ_JACDTY010000005.1"/>
</dbReference>
<evidence type="ECO:0000256" key="4">
    <source>
        <dbReference type="ARBA" id="ARBA00023002"/>
    </source>
</evidence>
<dbReference type="InterPro" id="IPR011008">
    <property type="entry name" value="Dimeric_a/b-barrel"/>
</dbReference>
<dbReference type="SUPFAM" id="SSF54909">
    <property type="entry name" value="Dimeric alpha+beta barrel"/>
    <property type="match status" value="1"/>
</dbReference>
<dbReference type="Proteomes" id="UP000558284">
    <property type="component" value="Unassembled WGS sequence"/>
</dbReference>
<comment type="cofactor">
    <cofactor evidence="1">
        <name>heme b</name>
        <dbReference type="ChEBI" id="CHEBI:60344"/>
    </cofactor>
</comment>
<evidence type="ECO:0000256" key="5">
    <source>
        <dbReference type="ARBA" id="ARBA00023004"/>
    </source>
</evidence>
<keyword evidence="5" id="KW-0408">Iron</keyword>
<dbReference type="EMBL" id="JACDTY010000005">
    <property type="protein sequence ID" value="MBA1141198.1"/>
    <property type="molecule type" value="Genomic_DNA"/>
</dbReference>
<dbReference type="GO" id="GO:0020037">
    <property type="term" value="F:heme binding"/>
    <property type="evidence" value="ECO:0007669"/>
    <property type="project" value="InterPro"/>
</dbReference>
<keyword evidence="2" id="KW-0575">Peroxidase</keyword>
<dbReference type="AlphaFoldDB" id="A0A838B2W2"/>